<name>A0A8H7UIB3_9FUNG</name>
<protein>
    <recommendedName>
        <fullName evidence="4">TLC domain-containing protein</fullName>
    </recommendedName>
</protein>
<reference evidence="2" key="1">
    <citation type="submission" date="2020-12" db="EMBL/GenBank/DDBJ databases">
        <title>Metabolic potential, ecology and presence of endohyphal bacteria is reflected in genomic diversity of Mucoromycotina.</title>
        <authorList>
            <person name="Muszewska A."/>
            <person name="Okrasinska A."/>
            <person name="Steczkiewicz K."/>
            <person name="Drgas O."/>
            <person name="Orlowska M."/>
            <person name="Perlinska-Lenart U."/>
            <person name="Aleksandrzak-Piekarczyk T."/>
            <person name="Szatraj K."/>
            <person name="Zielenkiewicz U."/>
            <person name="Pilsyk S."/>
            <person name="Malc E."/>
            <person name="Mieczkowski P."/>
            <person name="Kruszewska J.S."/>
            <person name="Biernat P."/>
            <person name="Pawlowska J."/>
        </authorList>
    </citation>
    <scope>NUCLEOTIDE SEQUENCE</scope>
    <source>
        <strain evidence="2">WA0000051536</strain>
    </source>
</reference>
<feature type="transmembrane region" description="Helical" evidence="1">
    <location>
        <begin position="91"/>
        <end position="112"/>
    </location>
</feature>
<feature type="transmembrane region" description="Helical" evidence="1">
    <location>
        <begin position="172"/>
        <end position="193"/>
    </location>
</feature>
<feature type="transmembrane region" description="Helical" evidence="1">
    <location>
        <begin position="199"/>
        <end position="220"/>
    </location>
</feature>
<feature type="transmembrane region" description="Helical" evidence="1">
    <location>
        <begin position="119"/>
        <end position="136"/>
    </location>
</feature>
<dbReference type="EMBL" id="JAEPRA010000006">
    <property type="protein sequence ID" value="KAG2184145.1"/>
    <property type="molecule type" value="Genomic_DNA"/>
</dbReference>
<gene>
    <name evidence="2" type="ORF">INT44_009160</name>
</gene>
<evidence type="ECO:0000313" key="2">
    <source>
        <dbReference type="EMBL" id="KAG2184145.1"/>
    </source>
</evidence>
<accession>A0A8H7UIB3</accession>
<evidence type="ECO:0000313" key="3">
    <source>
        <dbReference type="Proteomes" id="UP000612746"/>
    </source>
</evidence>
<evidence type="ECO:0008006" key="4">
    <source>
        <dbReference type="Google" id="ProtNLM"/>
    </source>
</evidence>
<sequence>MDAKLPPFDSYSAALQQPLVLGTAFVSVGVFVSWYALWHVQGWATTDKQRAYVLSLLSSLLTTLGSIPLVYEISMNGWNLESIIAERWWTVVLSTFFATFLFLDLAIGVAFYRKRIDPLTGWIHHTVYMFTLAWVLKNRLASLFITMCSLEAPTFLLALGSIDSKLRHDYTFAVFFVSTRIMFHAYMIFATYLCPSITIGTTVALCVFFPLHCYWFYGFIQQQIRLSKKRKENPVVKAEKREPVNFRAEVAVPPEFTSPSTRVAARLSMPRLSKDDQLRLRRRLADLTARPLLNHMPDRFRNSSIDHMVNRFAGSSNVAVPAY</sequence>
<comment type="caution">
    <text evidence="2">The sequence shown here is derived from an EMBL/GenBank/DDBJ whole genome shotgun (WGS) entry which is preliminary data.</text>
</comment>
<dbReference type="OrthoDB" id="341353at2759"/>
<dbReference type="AlphaFoldDB" id="A0A8H7UIB3"/>
<feature type="transmembrane region" description="Helical" evidence="1">
    <location>
        <begin position="52"/>
        <end position="71"/>
    </location>
</feature>
<feature type="transmembrane region" description="Helical" evidence="1">
    <location>
        <begin position="20"/>
        <end position="40"/>
    </location>
</feature>
<organism evidence="2 3">
    <name type="scientific">Umbelopsis vinacea</name>
    <dbReference type="NCBI Taxonomy" id="44442"/>
    <lineage>
        <taxon>Eukaryota</taxon>
        <taxon>Fungi</taxon>
        <taxon>Fungi incertae sedis</taxon>
        <taxon>Mucoromycota</taxon>
        <taxon>Mucoromycotina</taxon>
        <taxon>Umbelopsidomycetes</taxon>
        <taxon>Umbelopsidales</taxon>
        <taxon>Umbelopsidaceae</taxon>
        <taxon>Umbelopsis</taxon>
    </lineage>
</organism>
<evidence type="ECO:0000256" key="1">
    <source>
        <dbReference type="SAM" id="Phobius"/>
    </source>
</evidence>
<proteinExistence type="predicted"/>
<keyword evidence="1" id="KW-0812">Transmembrane</keyword>
<keyword evidence="3" id="KW-1185">Reference proteome</keyword>
<feature type="transmembrane region" description="Helical" evidence="1">
    <location>
        <begin position="142"/>
        <end position="160"/>
    </location>
</feature>
<keyword evidence="1" id="KW-1133">Transmembrane helix</keyword>
<keyword evidence="1" id="KW-0472">Membrane</keyword>
<dbReference type="Proteomes" id="UP000612746">
    <property type="component" value="Unassembled WGS sequence"/>
</dbReference>